<gene>
    <name evidence="2" type="ORF">PlAlph_0520</name>
</gene>
<protein>
    <recommendedName>
        <fullName evidence="1">HTH cro/C1-type domain-containing protein</fullName>
    </recommendedName>
</protein>
<dbReference type="SMART" id="SM00530">
    <property type="entry name" value="HTH_XRE"/>
    <property type="match status" value="1"/>
</dbReference>
<dbReference type="InterPro" id="IPR010982">
    <property type="entry name" value="Lambda_DNA-bd_dom_sf"/>
</dbReference>
<accession>A0A6G8F2A7</accession>
<dbReference type="Gene3D" id="1.10.260.40">
    <property type="entry name" value="lambda repressor-like DNA-binding domains"/>
    <property type="match status" value="1"/>
</dbReference>
<dbReference type="CDD" id="cd00093">
    <property type="entry name" value="HTH_XRE"/>
    <property type="match status" value="1"/>
</dbReference>
<dbReference type="AlphaFoldDB" id="A0A6G8F2A7"/>
<proteinExistence type="predicted"/>
<dbReference type="InterPro" id="IPR001387">
    <property type="entry name" value="Cro/C1-type_HTH"/>
</dbReference>
<evidence type="ECO:0000259" key="1">
    <source>
        <dbReference type="PROSITE" id="PS50943"/>
    </source>
</evidence>
<dbReference type="SUPFAM" id="SSF47413">
    <property type="entry name" value="lambda repressor-like DNA-binding domains"/>
    <property type="match status" value="1"/>
</dbReference>
<name>A0A6G8F2A7_9PROT</name>
<evidence type="ECO:0000313" key="2">
    <source>
        <dbReference type="EMBL" id="QIM10298.1"/>
    </source>
</evidence>
<dbReference type="Pfam" id="PF13413">
    <property type="entry name" value="HTH_25"/>
    <property type="match status" value="1"/>
</dbReference>
<dbReference type="PROSITE" id="PS50943">
    <property type="entry name" value="HTH_CROC1"/>
    <property type="match status" value="1"/>
</dbReference>
<organism evidence="2">
    <name type="scientific">uncultured Alphaproteobacteria bacterium</name>
    <dbReference type="NCBI Taxonomy" id="91750"/>
    <lineage>
        <taxon>Bacteria</taxon>
        <taxon>Pseudomonadati</taxon>
        <taxon>Pseudomonadota</taxon>
        <taxon>Alphaproteobacteria</taxon>
        <taxon>environmental samples</taxon>
    </lineage>
</organism>
<dbReference type="GO" id="GO:0003677">
    <property type="term" value="F:DNA binding"/>
    <property type="evidence" value="ECO:0007669"/>
    <property type="project" value="InterPro"/>
</dbReference>
<dbReference type="EMBL" id="MN990728">
    <property type="protein sequence ID" value="QIM10298.1"/>
    <property type="molecule type" value="Genomic_DNA"/>
</dbReference>
<reference evidence="2" key="1">
    <citation type="journal article" date="2020" name="J. ISSAAS">
        <title>Lactobacilli and other gastrointestinal microbiota of Peromyscus leucopus, reservoir host for agents of Lyme disease and other zoonoses in North America.</title>
        <authorList>
            <person name="Milovic A."/>
            <person name="Bassam K."/>
            <person name="Shao H."/>
            <person name="Chatzistamou I."/>
            <person name="Tufts D.M."/>
            <person name="Diuk-Wasser M."/>
            <person name="Barbour A.G."/>
        </authorList>
    </citation>
    <scope>NUCLEOTIDE SEQUENCE</scope>
    <source>
        <strain evidence="2">LL90</strain>
    </source>
</reference>
<sequence>MQSFSVYQHNRCTLAYDVADQLRKLRESRNISLESLSEHTKISVDTLKKLELGHVHELDYLYRLARFYDKKIKLTFE</sequence>
<feature type="domain" description="HTH cro/C1-type" evidence="1">
    <location>
        <begin position="22"/>
        <end position="76"/>
    </location>
</feature>